<proteinExistence type="predicted"/>
<dbReference type="HOGENOM" id="CLU_3344795_0_0_5"/>
<dbReference type="EMBL" id="ADTV01000003">
    <property type="protein sequence ID" value="EFG85901.1"/>
    <property type="molecule type" value="Genomic_DNA"/>
</dbReference>
<dbReference type="Proteomes" id="UP000006468">
    <property type="component" value="Chromosome"/>
</dbReference>
<evidence type="ECO:0000313" key="2">
    <source>
        <dbReference type="Proteomes" id="UP000006468"/>
    </source>
</evidence>
<evidence type="ECO:0000313" key="1">
    <source>
        <dbReference type="EMBL" id="EFG85901.1"/>
    </source>
</evidence>
<sequence length="37" mass="4059">MTHDDAGYGIGRFPPSHVKAVMHRKRNNFPASASHPA</sequence>
<comment type="caution">
    <text evidence="1">The sequence shown here is derived from an EMBL/GenBank/DDBJ whole genome shotgun (WGS) entry which is preliminary data.</text>
</comment>
<dbReference type="AlphaFoldDB" id="D5QB28"/>
<gene>
    <name evidence="1" type="ORF">GXY_01508</name>
</gene>
<accession>D5QB28</accession>
<name>D5QB28_NOVHA</name>
<reference evidence="1 2" key="1">
    <citation type="journal article" date="2010" name="J. Bacteriol.">
        <title>Genome sequence of a cellulose-producing bacterium, Gluconacetobacter hansenii ATCC 23769.</title>
        <authorList>
            <person name="Iyer P.R."/>
            <person name="Geib S.M."/>
            <person name="Catchmark J."/>
            <person name="Kao T.H."/>
            <person name="Tien M."/>
        </authorList>
    </citation>
    <scope>NUCLEOTIDE SEQUENCE [LARGE SCALE GENOMIC DNA]</scope>
    <source>
        <strain evidence="1 2">ATCC 23769</strain>
    </source>
</reference>
<protein>
    <submittedName>
        <fullName evidence="1">Uncharacterized protein</fullName>
    </submittedName>
</protein>
<organism evidence="1 2">
    <name type="scientific">Novacetimonas hansenii ATCC 23769</name>
    <dbReference type="NCBI Taxonomy" id="714995"/>
    <lineage>
        <taxon>Bacteria</taxon>
        <taxon>Pseudomonadati</taxon>
        <taxon>Pseudomonadota</taxon>
        <taxon>Alphaproteobacteria</taxon>
        <taxon>Acetobacterales</taxon>
        <taxon>Acetobacteraceae</taxon>
        <taxon>Novacetimonas</taxon>
    </lineage>
</organism>